<gene>
    <name evidence="2" type="ORF">ASPVEDRAFT_33952</name>
</gene>
<dbReference type="Pfam" id="PF09995">
    <property type="entry name" value="MPAB_Lcp_cat"/>
    <property type="match status" value="1"/>
</dbReference>
<dbReference type="GO" id="GO:0016491">
    <property type="term" value="F:oxidoreductase activity"/>
    <property type="evidence" value="ECO:0007669"/>
    <property type="project" value="InterPro"/>
</dbReference>
<proteinExistence type="predicted"/>
<organism evidence="2 3">
    <name type="scientific">Aspergillus versicolor CBS 583.65</name>
    <dbReference type="NCBI Taxonomy" id="1036611"/>
    <lineage>
        <taxon>Eukaryota</taxon>
        <taxon>Fungi</taxon>
        <taxon>Dikarya</taxon>
        <taxon>Ascomycota</taxon>
        <taxon>Pezizomycotina</taxon>
        <taxon>Eurotiomycetes</taxon>
        <taxon>Eurotiomycetidae</taxon>
        <taxon>Eurotiales</taxon>
        <taxon>Aspergillaceae</taxon>
        <taxon>Aspergillus</taxon>
        <taxon>Aspergillus subgen. Nidulantes</taxon>
    </lineage>
</organism>
<evidence type="ECO:0000259" key="1">
    <source>
        <dbReference type="Pfam" id="PF09995"/>
    </source>
</evidence>
<dbReference type="VEuPathDB" id="FungiDB:ASPVEDRAFT_33952"/>
<dbReference type="AlphaFoldDB" id="A0A1L9Q206"/>
<protein>
    <recommendedName>
        <fullName evidence="1">ER-bound oxygenase mpaB/mpaB'/Rubber oxygenase catalytic domain-containing protein</fullName>
    </recommendedName>
</protein>
<evidence type="ECO:0000313" key="2">
    <source>
        <dbReference type="EMBL" id="OJJ07761.1"/>
    </source>
</evidence>
<accession>A0A1L9Q206</accession>
<dbReference type="RefSeq" id="XP_040673523.1">
    <property type="nucleotide sequence ID" value="XM_040810805.1"/>
</dbReference>
<dbReference type="GeneID" id="63726316"/>
<sequence>MTISAPPKPRKWIQQRIESLHPDVDYEEIWRLTSSYGLTGFTQNLVYAITFPNFIVTQQGAEAVWRSDGGKILWKATQRVEQTANNNAIWWWYGPSNPITKKSVSHINNVHAYWAQRYPGNFSENDDYLYTLTYSAAAIHRLMVKLGLPGFTDKQKAAAVNFWRELGTLFIVPEGDKRIHSFPGSWDELMAYNLAFESNMRVGPERAKLIAEACFDQFAFSYFPRGLRWLGRRIPIALSLPTTLRACQIEPVHPVLYFLITLILGRVLWLVGMFAADPTESYWEQQEKMTVTEKREKIAALRKEDAEFAPWFIARHKRDIPGCPFHSALGLNKSSAGSTLKDFAIERHDKKAA</sequence>
<evidence type="ECO:0000313" key="3">
    <source>
        <dbReference type="Proteomes" id="UP000184073"/>
    </source>
</evidence>
<reference evidence="3" key="1">
    <citation type="journal article" date="2017" name="Genome Biol.">
        <title>Comparative genomics reveals high biological diversity and specific adaptations in the industrially and medically important fungal genus Aspergillus.</title>
        <authorList>
            <person name="de Vries R.P."/>
            <person name="Riley R."/>
            <person name="Wiebenga A."/>
            <person name="Aguilar-Osorio G."/>
            <person name="Amillis S."/>
            <person name="Uchima C.A."/>
            <person name="Anderluh G."/>
            <person name="Asadollahi M."/>
            <person name="Askin M."/>
            <person name="Barry K."/>
            <person name="Battaglia E."/>
            <person name="Bayram O."/>
            <person name="Benocci T."/>
            <person name="Braus-Stromeyer S.A."/>
            <person name="Caldana C."/>
            <person name="Canovas D."/>
            <person name="Cerqueira G.C."/>
            <person name="Chen F."/>
            <person name="Chen W."/>
            <person name="Choi C."/>
            <person name="Clum A."/>
            <person name="Dos Santos R.A."/>
            <person name="Damasio A.R."/>
            <person name="Diallinas G."/>
            <person name="Emri T."/>
            <person name="Fekete E."/>
            <person name="Flipphi M."/>
            <person name="Freyberg S."/>
            <person name="Gallo A."/>
            <person name="Gournas C."/>
            <person name="Habgood R."/>
            <person name="Hainaut M."/>
            <person name="Harispe M.L."/>
            <person name="Henrissat B."/>
            <person name="Hilden K.S."/>
            <person name="Hope R."/>
            <person name="Hossain A."/>
            <person name="Karabika E."/>
            <person name="Karaffa L."/>
            <person name="Karanyi Z."/>
            <person name="Krasevec N."/>
            <person name="Kuo A."/>
            <person name="Kusch H."/>
            <person name="LaButti K."/>
            <person name="Lagendijk E.L."/>
            <person name="Lapidus A."/>
            <person name="Levasseur A."/>
            <person name="Lindquist E."/>
            <person name="Lipzen A."/>
            <person name="Logrieco A.F."/>
            <person name="MacCabe A."/>
            <person name="Maekelae M.R."/>
            <person name="Malavazi I."/>
            <person name="Melin P."/>
            <person name="Meyer V."/>
            <person name="Mielnichuk N."/>
            <person name="Miskei M."/>
            <person name="Molnar A.P."/>
            <person name="Mule G."/>
            <person name="Ngan C.Y."/>
            <person name="Orejas M."/>
            <person name="Orosz E."/>
            <person name="Ouedraogo J.P."/>
            <person name="Overkamp K.M."/>
            <person name="Park H.-S."/>
            <person name="Perrone G."/>
            <person name="Piumi F."/>
            <person name="Punt P.J."/>
            <person name="Ram A.F."/>
            <person name="Ramon A."/>
            <person name="Rauscher S."/>
            <person name="Record E."/>
            <person name="Riano-Pachon D.M."/>
            <person name="Robert V."/>
            <person name="Roehrig J."/>
            <person name="Ruller R."/>
            <person name="Salamov A."/>
            <person name="Salih N.S."/>
            <person name="Samson R.A."/>
            <person name="Sandor E."/>
            <person name="Sanguinetti M."/>
            <person name="Schuetze T."/>
            <person name="Sepcic K."/>
            <person name="Shelest E."/>
            <person name="Sherlock G."/>
            <person name="Sophianopoulou V."/>
            <person name="Squina F.M."/>
            <person name="Sun H."/>
            <person name="Susca A."/>
            <person name="Todd R.B."/>
            <person name="Tsang A."/>
            <person name="Unkles S.E."/>
            <person name="van de Wiele N."/>
            <person name="van Rossen-Uffink D."/>
            <person name="Oliveira J.V."/>
            <person name="Vesth T.C."/>
            <person name="Visser J."/>
            <person name="Yu J.-H."/>
            <person name="Zhou M."/>
            <person name="Andersen M.R."/>
            <person name="Archer D.B."/>
            <person name="Baker S.E."/>
            <person name="Benoit I."/>
            <person name="Brakhage A.A."/>
            <person name="Braus G.H."/>
            <person name="Fischer R."/>
            <person name="Frisvad J.C."/>
            <person name="Goldman G.H."/>
            <person name="Houbraken J."/>
            <person name="Oakley B."/>
            <person name="Pocsi I."/>
            <person name="Scazzocchio C."/>
            <person name="Seiboth B."/>
            <person name="vanKuyk P.A."/>
            <person name="Wortman J."/>
            <person name="Dyer P.S."/>
            <person name="Grigoriev I.V."/>
        </authorList>
    </citation>
    <scope>NUCLEOTIDE SEQUENCE [LARGE SCALE GENOMIC DNA]</scope>
    <source>
        <strain evidence="3">CBS 583.65</strain>
    </source>
</reference>
<keyword evidence="3" id="KW-1185">Reference proteome</keyword>
<dbReference type="EMBL" id="KV878138">
    <property type="protein sequence ID" value="OJJ07761.1"/>
    <property type="molecule type" value="Genomic_DNA"/>
</dbReference>
<feature type="domain" description="ER-bound oxygenase mpaB/mpaB'/Rubber oxygenase catalytic" evidence="1">
    <location>
        <begin position="76"/>
        <end position="266"/>
    </location>
</feature>
<dbReference type="OrthoDB" id="2821871at2759"/>
<dbReference type="InterPro" id="IPR018713">
    <property type="entry name" value="MPAB/Lcp_cat_dom"/>
</dbReference>
<name>A0A1L9Q206_ASPVE</name>
<dbReference type="STRING" id="1036611.A0A1L9Q206"/>
<dbReference type="Proteomes" id="UP000184073">
    <property type="component" value="Unassembled WGS sequence"/>
</dbReference>